<keyword evidence="3" id="KW-0255">Endonuclease</keyword>
<accession>A0ABW3CKY4</accession>
<protein>
    <submittedName>
        <fullName evidence="3">RNA-guided endonuclease InsQ/TnpB family protein</fullName>
    </submittedName>
</protein>
<sequence>MRTAYKCRAYPDPEQAAQFNRTFGCVRLVWNKTLAARHEAYHQRGEKTSYKQTDAALTGWKKTQELAFLSEVSSVPLQQTLRHQHTAFANFFAGRARYPRFKNRNSRQCAHYTRSAFRMRDGQLTMAKTTAPLRFVWTWDDVELSTLDPTMVVVSREPDGRWYVTFAVDTDAPEPLAATGHAIGVDLGLKDFAVTSDGDRVANPRKLENKARNLARYQRRMARCQRGSNNRRKAK</sequence>
<evidence type="ECO:0000259" key="2">
    <source>
        <dbReference type="Pfam" id="PF12323"/>
    </source>
</evidence>
<dbReference type="InterPro" id="IPR021027">
    <property type="entry name" value="Transposase_put_HTH"/>
</dbReference>
<dbReference type="Pfam" id="PF12323">
    <property type="entry name" value="HTH_OrfB_IS605"/>
    <property type="match status" value="1"/>
</dbReference>
<keyword evidence="3" id="KW-0378">Hydrolase</keyword>
<dbReference type="Pfam" id="PF01385">
    <property type="entry name" value="OrfB_IS605"/>
    <property type="match status" value="1"/>
</dbReference>
<dbReference type="InterPro" id="IPR001959">
    <property type="entry name" value="Transposase"/>
</dbReference>
<keyword evidence="3" id="KW-0540">Nuclease</keyword>
<dbReference type="Proteomes" id="UP001597083">
    <property type="component" value="Unassembled WGS sequence"/>
</dbReference>
<feature type="non-terminal residue" evidence="3">
    <location>
        <position position="235"/>
    </location>
</feature>
<comment type="caution">
    <text evidence="3">The sequence shown here is derived from an EMBL/GenBank/DDBJ whole genome shotgun (WGS) entry which is preliminary data.</text>
</comment>
<feature type="domain" description="Probable transposase IS891/IS1136/IS1341" evidence="1">
    <location>
        <begin position="166"/>
        <end position="235"/>
    </location>
</feature>
<dbReference type="EMBL" id="JBHTIR010003039">
    <property type="protein sequence ID" value="MFD0854580.1"/>
    <property type="molecule type" value="Genomic_DNA"/>
</dbReference>
<reference evidence="4" key="1">
    <citation type="journal article" date="2019" name="Int. J. Syst. Evol. Microbiol.">
        <title>The Global Catalogue of Microorganisms (GCM) 10K type strain sequencing project: providing services to taxonomists for standard genome sequencing and annotation.</title>
        <authorList>
            <consortium name="The Broad Institute Genomics Platform"/>
            <consortium name="The Broad Institute Genome Sequencing Center for Infectious Disease"/>
            <person name="Wu L."/>
            <person name="Ma J."/>
        </authorList>
    </citation>
    <scope>NUCLEOTIDE SEQUENCE [LARGE SCALE GENOMIC DNA]</scope>
    <source>
        <strain evidence="4">JCM 31696</strain>
    </source>
</reference>
<dbReference type="NCBIfam" id="NF040570">
    <property type="entry name" value="guided_TnpB"/>
    <property type="match status" value="1"/>
</dbReference>
<evidence type="ECO:0000313" key="3">
    <source>
        <dbReference type="EMBL" id="MFD0854580.1"/>
    </source>
</evidence>
<keyword evidence="4" id="KW-1185">Reference proteome</keyword>
<proteinExistence type="predicted"/>
<dbReference type="GO" id="GO:0004519">
    <property type="term" value="F:endonuclease activity"/>
    <property type="evidence" value="ECO:0007669"/>
    <property type="project" value="UniProtKB-KW"/>
</dbReference>
<organism evidence="3 4">
    <name type="scientific">Actinomadura adrarensis</name>
    <dbReference type="NCBI Taxonomy" id="1819600"/>
    <lineage>
        <taxon>Bacteria</taxon>
        <taxon>Bacillati</taxon>
        <taxon>Actinomycetota</taxon>
        <taxon>Actinomycetes</taxon>
        <taxon>Streptosporangiales</taxon>
        <taxon>Thermomonosporaceae</taxon>
        <taxon>Actinomadura</taxon>
    </lineage>
</organism>
<evidence type="ECO:0000313" key="4">
    <source>
        <dbReference type="Proteomes" id="UP001597083"/>
    </source>
</evidence>
<gene>
    <name evidence="3" type="ORF">ACFQ07_20250</name>
</gene>
<feature type="domain" description="Transposase putative helix-turn-helix" evidence="2">
    <location>
        <begin position="1"/>
        <end position="45"/>
    </location>
</feature>
<name>A0ABW3CKY4_9ACTN</name>
<evidence type="ECO:0000259" key="1">
    <source>
        <dbReference type="Pfam" id="PF01385"/>
    </source>
</evidence>